<keyword evidence="4" id="KW-1185">Reference proteome</keyword>
<keyword evidence="2" id="KW-1133">Transmembrane helix</keyword>
<name>A0A840CIT0_9RHOB</name>
<sequence length="618" mass="63848">MKPRFALSLSQDKIGLFHRTSGAWSLVGEAMLDAPDLAETLKMMRATASELEGGGVLSFVVIPDEMILYTTLETGPAPGAAEIRKALDGLTPYNVKDLVFDWEMDGTGARVAVVAQETLAEAERFAAQHRFNPVAHVAAPAPESFPRMPWFGATQAAATLLPDGAQLERLDGRLELGAPTVRPAPPVAAVPPAATPAPAPRPQSHATATPIAAPPASVGESPAPDDTPAGGRARTTALVLGAVALFAIALAALWSGVFARDDAPLATAPERADGAFTVAIPQIDAPRLEDALPESTQATAALMAQPGLEPLPHRPSPPQPGGAIALPEPAMPAPPLAALAPEAVPEIETAAAPMLLPPDPAGLRPDAPLALSAPPPEPADDLYIAAIDPVILSEDAVALPPAAGLHADTPPALQRPAGPGQAFALDEHGRVTPREGGALDPSGVMIHAGPPPRVPPQRPEPPAAAITRSENKYLAKFIPRSRPADLAQRLEQAQTGGYGLDALSQLRPRARPDYVAPAAPVALPVAVAAAIKPLAPSPGLVTRQATQENAINLRKISLIGVYGSESDRRALVRLPDGQFVKVKPGDSIDGGRVAAIGEDQLRYIKNGANILLQLAGDG</sequence>
<organism evidence="3 4">
    <name type="scientific">Actibacterium naphthalenivorans</name>
    <dbReference type="NCBI Taxonomy" id="1614693"/>
    <lineage>
        <taxon>Bacteria</taxon>
        <taxon>Pseudomonadati</taxon>
        <taxon>Pseudomonadota</taxon>
        <taxon>Alphaproteobacteria</taxon>
        <taxon>Rhodobacterales</taxon>
        <taxon>Roseobacteraceae</taxon>
        <taxon>Actibacterium</taxon>
    </lineage>
</organism>
<evidence type="ECO:0000256" key="1">
    <source>
        <dbReference type="SAM" id="MobiDB-lite"/>
    </source>
</evidence>
<keyword evidence="2" id="KW-0472">Membrane</keyword>
<reference evidence="3" key="1">
    <citation type="submission" date="2020-08" db="EMBL/GenBank/DDBJ databases">
        <title>Genomic Encyclopedia of Type Strains, Phase IV (KMG-IV): sequencing the most valuable type-strain genomes for metagenomic binning, comparative biology and taxonomic classification.</title>
        <authorList>
            <person name="Goeker M."/>
        </authorList>
    </citation>
    <scope>NUCLEOTIDE SEQUENCE [LARGE SCALE GENOMIC DNA]</scope>
    <source>
        <strain evidence="3">DSM 105040</strain>
    </source>
</reference>
<comment type="caution">
    <text evidence="3">The sequence shown here is derived from an EMBL/GenBank/DDBJ whole genome shotgun (WGS) entry which is preliminary data.</text>
</comment>
<dbReference type="RefSeq" id="WP_054539546.1">
    <property type="nucleotide sequence ID" value="NZ_JACIEQ010000005.1"/>
</dbReference>
<feature type="region of interest" description="Disordered" evidence="1">
    <location>
        <begin position="181"/>
        <end position="230"/>
    </location>
</feature>
<proteinExistence type="predicted"/>
<feature type="compositionally biased region" description="Low complexity" evidence="1">
    <location>
        <begin position="206"/>
        <end position="216"/>
    </location>
</feature>
<dbReference type="EMBL" id="JACIEQ010000005">
    <property type="protein sequence ID" value="MBB4023348.1"/>
    <property type="molecule type" value="Genomic_DNA"/>
</dbReference>
<keyword evidence="2" id="KW-0812">Transmembrane</keyword>
<feature type="region of interest" description="Disordered" evidence="1">
    <location>
        <begin position="402"/>
        <end position="423"/>
    </location>
</feature>
<evidence type="ECO:0000313" key="4">
    <source>
        <dbReference type="Proteomes" id="UP000585681"/>
    </source>
</evidence>
<dbReference type="Proteomes" id="UP000585681">
    <property type="component" value="Unassembled WGS sequence"/>
</dbReference>
<feature type="compositionally biased region" description="Pro residues" evidence="1">
    <location>
        <begin position="182"/>
        <end position="201"/>
    </location>
</feature>
<evidence type="ECO:0000256" key="2">
    <source>
        <dbReference type="SAM" id="Phobius"/>
    </source>
</evidence>
<protein>
    <submittedName>
        <fullName evidence="3">Uncharacterized protein</fullName>
    </submittedName>
</protein>
<feature type="transmembrane region" description="Helical" evidence="2">
    <location>
        <begin position="237"/>
        <end position="257"/>
    </location>
</feature>
<accession>A0A840CIT0</accession>
<dbReference type="AlphaFoldDB" id="A0A840CIT0"/>
<gene>
    <name evidence="3" type="ORF">GGR17_003177</name>
</gene>
<evidence type="ECO:0000313" key="3">
    <source>
        <dbReference type="EMBL" id="MBB4023348.1"/>
    </source>
</evidence>